<reference evidence="1" key="1">
    <citation type="journal article" date="2015" name="Nature">
        <title>Complex archaea that bridge the gap between prokaryotes and eukaryotes.</title>
        <authorList>
            <person name="Spang A."/>
            <person name="Saw J.H."/>
            <person name="Jorgensen S.L."/>
            <person name="Zaremba-Niedzwiedzka K."/>
            <person name="Martijn J."/>
            <person name="Lind A.E."/>
            <person name="van Eijk R."/>
            <person name="Schleper C."/>
            <person name="Guy L."/>
            <person name="Ettema T.J."/>
        </authorList>
    </citation>
    <scope>NUCLEOTIDE SEQUENCE</scope>
</reference>
<comment type="caution">
    <text evidence="1">The sequence shown here is derived from an EMBL/GenBank/DDBJ whole genome shotgun (WGS) entry which is preliminary data.</text>
</comment>
<organism evidence="1">
    <name type="scientific">marine sediment metagenome</name>
    <dbReference type="NCBI Taxonomy" id="412755"/>
    <lineage>
        <taxon>unclassified sequences</taxon>
        <taxon>metagenomes</taxon>
        <taxon>ecological metagenomes</taxon>
    </lineage>
</organism>
<proteinExistence type="predicted"/>
<gene>
    <name evidence="1" type="ORF">LCGC14_0725840</name>
</gene>
<protein>
    <submittedName>
        <fullName evidence="1">Uncharacterized protein</fullName>
    </submittedName>
</protein>
<name>A0A0F9TI97_9ZZZZ</name>
<dbReference type="AlphaFoldDB" id="A0A0F9TI97"/>
<sequence length="128" mass="13985">MSFSFDPTTDVGVLRVLLEDTTQTSSVSAAFSNESLEALLDLNGDDIWFAAADGARALAAKFAKEAISVGLGREDIRIDKKKKAEYFLELAKSFSARSGSDVVEYVDSFNVIVDSVGRDRSEYIGRFN</sequence>
<evidence type="ECO:0000313" key="1">
    <source>
        <dbReference type="EMBL" id="KKN41193.1"/>
    </source>
</evidence>
<accession>A0A0F9TI97</accession>
<dbReference type="EMBL" id="LAZR01001663">
    <property type="protein sequence ID" value="KKN41193.1"/>
    <property type="molecule type" value="Genomic_DNA"/>
</dbReference>